<evidence type="ECO:0000259" key="10">
    <source>
        <dbReference type="PROSITE" id="PS50011"/>
    </source>
</evidence>
<keyword evidence="9" id="KW-0723">Serine/threonine-protein kinase</keyword>
<keyword evidence="12" id="KW-1185">Reference proteome</keyword>
<feature type="domain" description="Protein kinase" evidence="10">
    <location>
        <begin position="131"/>
        <end position="393"/>
    </location>
</feature>
<dbReference type="InterPro" id="IPR000719">
    <property type="entry name" value="Prot_kinase_dom"/>
</dbReference>
<dbReference type="PROSITE" id="PS00108">
    <property type="entry name" value="PROTEIN_KINASE_ST"/>
    <property type="match status" value="1"/>
</dbReference>
<dbReference type="PROSITE" id="PS50011">
    <property type="entry name" value="PROTEIN_KINASE_DOM"/>
    <property type="match status" value="1"/>
</dbReference>
<dbReference type="Proteomes" id="UP000823046">
    <property type="component" value="Unassembled WGS sequence"/>
</dbReference>
<comment type="subunit">
    <text evidence="4">May form a complex composed of at least the catalytic subunit CRK2 and a cyclin.</text>
</comment>
<dbReference type="PANTHER" id="PTHR24056:SF550">
    <property type="entry name" value="CHROMOSOME UNDETERMINED SCAFFOLD_44, WHOLE GENOME SHOTGUN SEQUENCE"/>
    <property type="match status" value="1"/>
</dbReference>
<feature type="binding site" evidence="8">
    <location>
        <position position="160"/>
    </location>
    <ligand>
        <name>ATP</name>
        <dbReference type="ChEBI" id="CHEBI:30616"/>
    </ligand>
</feature>
<evidence type="ECO:0000256" key="2">
    <source>
        <dbReference type="ARBA" id="ARBA00022741"/>
    </source>
</evidence>
<evidence type="ECO:0000256" key="9">
    <source>
        <dbReference type="RuleBase" id="RU000304"/>
    </source>
</evidence>
<reference evidence="11 12" key="1">
    <citation type="journal article" date="2020" name="bioRxiv">
        <title>Metabolic contributions of an alphaproteobacterial endosymbiont in the apicomplexan Cardiosporidium cionae.</title>
        <authorList>
            <person name="Hunter E.S."/>
            <person name="Paight C.J."/>
            <person name="Lane C.E."/>
        </authorList>
    </citation>
    <scope>NUCLEOTIDE SEQUENCE [LARGE SCALE GENOMIC DNA]</scope>
    <source>
        <strain evidence="11">ESH_2018</strain>
    </source>
</reference>
<dbReference type="InterPro" id="IPR011009">
    <property type="entry name" value="Kinase-like_dom_sf"/>
</dbReference>
<evidence type="ECO:0000256" key="5">
    <source>
        <dbReference type="ARBA" id="ARBA00039612"/>
    </source>
</evidence>
<dbReference type="Pfam" id="PF00069">
    <property type="entry name" value="Pkinase"/>
    <property type="match status" value="1"/>
</dbReference>
<evidence type="ECO:0000256" key="3">
    <source>
        <dbReference type="ARBA" id="ARBA00022840"/>
    </source>
</evidence>
<dbReference type="Gene3D" id="1.10.510.10">
    <property type="entry name" value="Transferase(Phosphotransferase) domain 1"/>
    <property type="match status" value="1"/>
</dbReference>
<dbReference type="EMBL" id="JADAQX010000679">
    <property type="protein sequence ID" value="KAF8819600.1"/>
    <property type="molecule type" value="Genomic_DNA"/>
</dbReference>
<evidence type="ECO:0000313" key="12">
    <source>
        <dbReference type="Proteomes" id="UP000823046"/>
    </source>
</evidence>
<keyword evidence="9" id="KW-0808">Transferase</keyword>
<accession>A0ABQ7J6K9</accession>
<dbReference type="InterPro" id="IPR050108">
    <property type="entry name" value="CDK"/>
</dbReference>
<sequence length="393" mass="45016">MDSSMQGPQKKKIKFGLVTKSQGATSKHNISKMILAPVENVSSALSKCQHRLESTDQTRSRQNIQEKNSDVYNQEKISLHCEKNDANTFPLKVGNRLNPKSFYAKKISGTEETVYMERDIDLSETYGWNFVSGEEILGEGTYGRVYKMFHKCTGEIRAFKRTFIDARGFPSWLMREISLLRCLDHPNIIRLLQVFIGPERVYLSFPFINGGTLMDLLHKCYNKGMPIPVVKHVARQIFEAIAHCHKHRVIHRDLKPENVLCEYDSAGNLQRTILADFGLARSIRWPSQTLSPEVITLNYRPIELLLGMPHYTSAVDIWSAGCILLELLIGPRAFREIFFGKDNLNEFAAILRLFLRFGYPTKEEWPAFHTLPYAVIFPQSFKANSSLNLRLAL</sequence>
<evidence type="ECO:0000256" key="8">
    <source>
        <dbReference type="PROSITE-ProRule" id="PRU10141"/>
    </source>
</evidence>
<organism evidence="11 12">
    <name type="scientific">Cardiosporidium cionae</name>
    <dbReference type="NCBI Taxonomy" id="476202"/>
    <lineage>
        <taxon>Eukaryota</taxon>
        <taxon>Sar</taxon>
        <taxon>Alveolata</taxon>
        <taxon>Apicomplexa</taxon>
        <taxon>Aconoidasida</taxon>
        <taxon>Nephromycida</taxon>
        <taxon>Cardiosporidium</taxon>
    </lineage>
</organism>
<evidence type="ECO:0000256" key="4">
    <source>
        <dbReference type="ARBA" id="ARBA00038543"/>
    </source>
</evidence>
<evidence type="ECO:0000313" key="11">
    <source>
        <dbReference type="EMBL" id="KAF8819600.1"/>
    </source>
</evidence>
<dbReference type="InterPro" id="IPR017441">
    <property type="entry name" value="Protein_kinase_ATP_BS"/>
</dbReference>
<protein>
    <recommendedName>
        <fullName evidence="5">Cyclin-dependent kinase 2 homolog</fullName>
    </recommendedName>
    <alternativeName>
        <fullName evidence="6">Cell division control protein 2 homolog</fullName>
    </alternativeName>
    <alternativeName>
        <fullName evidence="7">cdc2-related kinase 2</fullName>
    </alternativeName>
</protein>
<dbReference type="PROSITE" id="PS00107">
    <property type="entry name" value="PROTEIN_KINASE_ATP"/>
    <property type="match status" value="1"/>
</dbReference>
<dbReference type="InterPro" id="IPR008271">
    <property type="entry name" value="Ser/Thr_kinase_AS"/>
</dbReference>
<comment type="similarity">
    <text evidence="1">Belongs to the protein kinase superfamily. CMGC Ser/Thr protein kinase family. CDC2/CDKX subfamily.</text>
</comment>
<dbReference type="PANTHER" id="PTHR24056">
    <property type="entry name" value="CELL DIVISION PROTEIN KINASE"/>
    <property type="match status" value="1"/>
</dbReference>
<comment type="caution">
    <text evidence="11">The sequence shown here is derived from an EMBL/GenBank/DDBJ whole genome shotgun (WGS) entry which is preliminary data.</text>
</comment>
<gene>
    <name evidence="11" type="ORF">IE077_004176</name>
</gene>
<name>A0ABQ7J6K9_9APIC</name>
<dbReference type="Gene3D" id="3.30.200.20">
    <property type="entry name" value="Phosphorylase Kinase, domain 1"/>
    <property type="match status" value="1"/>
</dbReference>
<dbReference type="SUPFAM" id="SSF56112">
    <property type="entry name" value="Protein kinase-like (PK-like)"/>
    <property type="match status" value="1"/>
</dbReference>
<keyword evidence="3 8" id="KW-0067">ATP-binding</keyword>
<keyword evidence="2 8" id="KW-0547">Nucleotide-binding</keyword>
<evidence type="ECO:0000256" key="7">
    <source>
        <dbReference type="ARBA" id="ARBA00042858"/>
    </source>
</evidence>
<evidence type="ECO:0000256" key="6">
    <source>
        <dbReference type="ARBA" id="ARBA00041902"/>
    </source>
</evidence>
<proteinExistence type="inferred from homology"/>
<evidence type="ECO:0000256" key="1">
    <source>
        <dbReference type="ARBA" id="ARBA00006485"/>
    </source>
</evidence>
<dbReference type="SMART" id="SM00220">
    <property type="entry name" value="S_TKc"/>
    <property type="match status" value="1"/>
</dbReference>
<keyword evidence="9" id="KW-0418">Kinase</keyword>